<evidence type="ECO:0000256" key="1">
    <source>
        <dbReference type="ARBA" id="ARBA00004123"/>
    </source>
</evidence>
<accession>A0AAN8PP15</accession>
<evidence type="ECO:0000256" key="5">
    <source>
        <dbReference type="ARBA" id="ARBA00023163"/>
    </source>
</evidence>
<comment type="similarity">
    <text evidence="2">Belongs to the MiT/TFE family.</text>
</comment>
<dbReference type="PANTHER" id="PTHR45776:SF2">
    <property type="entry name" value="MIP04163P"/>
    <property type="match status" value="1"/>
</dbReference>
<comment type="caution">
    <text evidence="10">The sequence shown here is derived from an EMBL/GenBank/DDBJ whole genome shotgun (WGS) entry which is preliminary data.</text>
</comment>
<evidence type="ECO:0000256" key="6">
    <source>
        <dbReference type="ARBA" id="ARBA00023242"/>
    </source>
</evidence>
<dbReference type="InterPro" id="IPR031867">
    <property type="entry name" value="MiT/TFE_N"/>
</dbReference>
<keyword evidence="5" id="KW-0804">Transcription</keyword>
<dbReference type="InterPro" id="IPR011598">
    <property type="entry name" value="bHLH_dom"/>
</dbReference>
<dbReference type="GO" id="GO:0005634">
    <property type="term" value="C:nucleus"/>
    <property type="evidence" value="ECO:0007669"/>
    <property type="project" value="UniProtKB-SubCell"/>
</dbReference>
<dbReference type="EMBL" id="JAZGQO010000010">
    <property type="protein sequence ID" value="KAK6175121.1"/>
    <property type="molecule type" value="Genomic_DNA"/>
</dbReference>
<organism evidence="10 11">
    <name type="scientific">Patella caerulea</name>
    <name type="common">Rayed Mediterranean limpet</name>
    <dbReference type="NCBI Taxonomy" id="87958"/>
    <lineage>
        <taxon>Eukaryota</taxon>
        <taxon>Metazoa</taxon>
        <taxon>Spiralia</taxon>
        <taxon>Lophotrochozoa</taxon>
        <taxon>Mollusca</taxon>
        <taxon>Gastropoda</taxon>
        <taxon>Patellogastropoda</taxon>
        <taxon>Patelloidea</taxon>
        <taxon>Patellidae</taxon>
        <taxon>Patella</taxon>
    </lineage>
</organism>
<feature type="compositionally biased region" description="Basic and acidic residues" evidence="8">
    <location>
        <begin position="8"/>
        <end position="17"/>
    </location>
</feature>
<keyword evidence="7" id="KW-0175">Coiled coil</keyword>
<evidence type="ECO:0000256" key="2">
    <source>
        <dbReference type="ARBA" id="ARBA00008289"/>
    </source>
</evidence>
<reference evidence="10 11" key="1">
    <citation type="submission" date="2024-01" db="EMBL/GenBank/DDBJ databases">
        <title>The genome of the rayed Mediterranean limpet Patella caerulea (Linnaeus, 1758).</title>
        <authorList>
            <person name="Anh-Thu Weber A."/>
            <person name="Halstead-Nussloch G."/>
        </authorList>
    </citation>
    <scope>NUCLEOTIDE SEQUENCE [LARGE SCALE GENOMIC DNA]</scope>
    <source>
        <strain evidence="10">AATW-2023a</strain>
        <tissue evidence="10">Whole specimen</tissue>
    </source>
</reference>
<dbReference type="AlphaFoldDB" id="A0AAN8PP15"/>
<evidence type="ECO:0000256" key="3">
    <source>
        <dbReference type="ARBA" id="ARBA00023015"/>
    </source>
</evidence>
<keyword evidence="6" id="KW-0539">Nucleus</keyword>
<dbReference type="PANTHER" id="PTHR45776">
    <property type="entry name" value="MIP04163P"/>
    <property type="match status" value="1"/>
</dbReference>
<evidence type="ECO:0000313" key="11">
    <source>
        <dbReference type="Proteomes" id="UP001347796"/>
    </source>
</evidence>
<dbReference type="GO" id="GO:0046983">
    <property type="term" value="F:protein dimerization activity"/>
    <property type="evidence" value="ECO:0007669"/>
    <property type="project" value="InterPro"/>
</dbReference>
<dbReference type="Gene3D" id="4.10.280.10">
    <property type="entry name" value="Helix-loop-helix DNA-binding domain"/>
    <property type="match status" value="1"/>
</dbReference>
<feature type="compositionally biased region" description="Basic and acidic residues" evidence="8">
    <location>
        <begin position="25"/>
        <end position="37"/>
    </location>
</feature>
<keyword evidence="11" id="KW-1185">Reference proteome</keyword>
<dbReference type="InterPro" id="IPR036638">
    <property type="entry name" value="HLH_DNA-bd_sf"/>
</dbReference>
<proteinExistence type="inferred from homology"/>
<evidence type="ECO:0000256" key="4">
    <source>
        <dbReference type="ARBA" id="ARBA00023125"/>
    </source>
</evidence>
<dbReference type="SMART" id="SM00353">
    <property type="entry name" value="HLH"/>
    <property type="match status" value="1"/>
</dbReference>
<dbReference type="SUPFAM" id="SSF47459">
    <property type="entry name" value="HLH, helix-loop-helix DNA-binding domain"/>
    <property type="match status" value="1"/>
</dbReference>
<protein>
    <recommendedName>
        <fullName evidence="9">BHLH domain-containing protein</fullName>
    </recommendedName>
</protein>
<dbReference type="CDD" id="cd11397">
    <property type="entry name" value="bHLHzip_MITF_like"/>
    <property type="match status" value="1"/>
</dbReference>
<dbReference type="PROSITE" id="PS50888">
    <property type="entry name" value="BHLH"/>
    <property type="match status" value="1"/>
</dbReference>
<dbReference type="GO" id="GO:0000981">
    <property type="term" value="F:DNA-binding transcription factor activity, RNA polymerase II-specific"/>
    <property type="evidence" value="ECO:0007669"/>
    <property type="project" value="TreeGrafter"/>
</dbReference>
<evidence type="ECO:0000256" key="7">
    <source>
        <dbReference type="SAM" id="Coils"/>
    </source>
</evidence>
<evidence type="ECO:0000256" key="8">
    <source>
        <dbReference type="SAM" id="MobiDB-lite"/>
    </source>
</evidence>
<gene>
    <name evidence="10" type="ORF">SNE40_013646</name>
</gene>
<feature type="region of interest" description="Disordered" evidence="8">
    <location>
        <begin position="441"/>
        <end position="468"/>
    </location>
</feature>
<dbReference type="Pfam" id="PF00010">
    <property type="entry name" value="HLH"/>
    <property type="match status" value="1"/>
</dbReference>
<keyword evidence="4" id="KW-0238">DNA-binding</keyword>
<keyword evidence="3" id="KW-0805">Transcription regulation</keyword>
<name>A0AAN8PP15_PATCE</name>
<comment type="subcellular location">
    <subcellularLocation>
        <location evidence="1">Nucleus</location>
    </subcellularLocation>
</comment>
<feature type="coiled-coil region" evidence="7">
    <location>
        <begin position="346"/>
        <end position="380"/>
    </location>
</feature>
<sequence>MVITSEDQQTRDGQKVEEVEDECLSGEKEEIRSEKGRMSPTASTVIIVTKTEGVQTDHALLKSLLKNKKNPGRIEKIKIIKSPITEIKNATMPSRTNLRQELERQQFLHEEKQLSMVQRNGSNSNIQSSEGIQVPSIPATTAEIPSKVYQVKTLLQHPTRYYVQESQKRQVQHYLSKSQGRPLITQSLPTIHDDETLDLLSPTMTGSAPVETDPVSSDMDSILNGILSFESSGLTGSVDSDLHFIEPTLAPVSSTLPYTSHYSNDAPVPKSSSSCPAEIEQDMSLFTSEEDAKLWVKDRQKKDTHNMIERRRRFNINDRIKELGTLLPRTTDPDMRQNKGTILKASVDYIRRLKRDQDKMKQAEEKNRILESNNRKLLLRMQQLDLLMKSHGMSTGIHEDVTALTTMVSPNTTDLIKTENPDLSHCNQSNNSSQFDILMEDSSPVSGDPMLMSNPVSPFMDDTSSDFS</sequence>
<dbReference type="Proteomes" id="UP001347796">
    <property type="component" value="Unassembled WGS sequence"/>
</dbReference>
<evidence type="ECO:0000313" key="10">
    <source>
        <dbReference type="EMBL" id="KAK6175121.1"/>
    </source>
</evidence>
<evidence type="ECO:0000259" key="9">
    <source>
        <dbReference type="PROSITE" id="PS50888"/>
    </source>
</evidence>
<dbReference type="GO" id="GO:0000978">
    <property type="term" value="F:RNA polymerase II cis-regulatory region sequence-specific DNA binding"/>
    <property type="evidence" value="ECO:0007669"/>
    <property type="project" value="TreeGrafter"/>
</dbReference>
<dbReference type="Pfam" id="PF15951">
    <property type="entry name" value="MITF_TFEB_C_3_N"/>
    <property type="match status" value="1"/>
</dbReference>
<feature type="domain" description="BHLH" evidence="9">
    <location>
        <begin position="300"/>
        <end position="353"/>
    </location>
</feature>
<feature type="region of interest" description="Disordered" evidence="8">
    <location>
        <begin position="1"/>
        <end position="37"/>
    </location>
</feature>